<dbReference type="Proteomes" id="UP000276829">
    <property type="component" value="Unassembled WGS sequence"/>
</dbReference>
<dbReference type="Pfam" id="PF06293">
    <property type="entry name" value="Kdo"/>
    <property type="match status" value="1"/>
</dbReference>
<sequence>MSRCGSTAISKHGSVHVWRNSVSRKTGRKVTRIVLCYRLLPQNPNLNRQDFVSRTEWIFCRCTPCGVSTSYVKGKQMGLQSLKEPVVNSVQDEFNHFWSQHGEWVEEPNSRRGGESGVQRLTMDNGQTLYAKRQTGHIYRSLLHPLGRPTVLREREALEGLRKLGVVVPEVVFCGAERGEDNAWRALLVTVALEGFEEIEKWQAGGGRERHGELFYELVLKEVAATLARMHLGRWQHSCLYIKHIFVRVTGEGPDAKVEVALLDLEKGRRRLTAQGAAQHDMKQLRRHSSFSAADWQKLIYFYQAAFGSSIKGLES</sequence>
<reference evidence="3 4" key="1">
    <citation type="submission" date="2018-08" db="EMBL/GenBank/DDBJ databases">
        <title>Recombination of ecologically and evolutionarily significant loci maintains genetic cohesion in the Pseudomonas syringae species complex.</title>
        <authorList>
            <person name="Dillon M."/>
            <person name="Thakur S."/>
            <person name="Almeida R.N.D."/>
            <person name="Weir B.S."/>
            <person name="Guttman D.S."/>
        </authorList>
    </citation>
    <scope>NUCLEOTIDE SEQUENCE [LARGE SCALE GENOMIC DNA]</scope>
    <source>
        <strain evidence="1 3">ICMP 4324</strain>
        <strain evidence="2 4">ICMP 867</strain>
    </source>
</reference>
<proteinExistence type="predicted"/>
<evidence type="ECO:0000313" key="1">
    <source>
        <dbReference type="EMBL" id="RMM65054.1"/>
    </source>
</evidence>
<comment type="caution">
    <text evidence="1">The sequence shown here is derived from an EMBL/GenBank/DDBJ whole genome shotgun (WGS) entry which is preliminary data.</text>
</comment>
<accession>A0A0P9RGU0</accession>
<gene>
    <name evidence="2" type="ORF">ALQ41_00650</name>
    <name evidence="1" type="ORF">ALQ73_04044</name>
</gene>
<evidence type="ECO:0000313" key="3">
    <source>
        <dbReference type="Proteomes" id="UP000276829"/>
    </source>
</evidence>
<dbReference type="InterPro" id="IPR011009">
    <property type="entry name" value="Kinase-like_dom_sf"/>
</dbReference>
<dbReference type="SUPFAM" id="SSF56112">
    <property type="entry name" value="Protein kinase-like (PK-like)"/>
    <property type="match status" value="1"/>
</dbReference>
<dbReference type="EMBL" id="RBPT01000432">
    <property type="protein sequence ID" value="RMO38577.1"/>
    <property type="molecule type" value="Genomic_DNA"/>
</dbReference>
<name>A0A0P9RGU0_PSESG</name>
<evidence type="ECO:0000313" key="4">
    <source>
        <dbReference type="Proteomes" id="UP000280599"/>
    </source>
</evidence>
<organism evidence="1 3">
    <name type="scientific">Pseudomonas savastanoi pv. glycinea</name>
    <name type="common">Pseudomonas syringae pv. glycinea</name>
    <dbReference type="NCBI Taxonomy" id="318"/>
    <lineage>
        <taxon>Bacteria</taxon>
        <taxon>Pseudomonadati</taxon>
        <taxon>Pseudomonadota</taxon>
        <taxon>Gammaproteobacteria</taxon>
        <taxon>Pseudomonadales</taxon>
        <taxon>Pseudomonadaceae</taxon>
        <taxon>Pseudomonas</taxon>
    </lineage>
</organism>
<evidence type="ECO:0000313" key="2">
    <source>
        <dbReference type="EMBL" id="RMO38577.1"/>
    </source>
</evidence>
<dbReference type="EMBL" id="RBON01000250">
    <property type="protein sequence ID" value="RMM65054.1"/>
    <property type="molecule type" value="Genomic_DNA"/>
</dbReference>
<protein>
    <submittedName>
        <fullName evidence="1">InaA protein</fullName>
    </submittedName>
</protein>
<dbReference type="Proteomes" id="UP000280599">
    <property type="component" value="Unassembled WGS sequence"/>
</dbReference>
<dbReference type="AlphaFoldDB" id="A0A0P9RGU0"/>